<keyword evidence="1" id="KW-1133">Transmembrane helix</keyword>
<name>A0ABY7FLE5_MYAAR</name>
<proteinExistence type="predicted"/>
<sequence>MNADVKQYHGNMAYEGSSNNLRRQHQIPFLNNIQKGFFFLRRAHKNISKQQFCHWIEENQRRNFKISAKSEHCKNDSPSANLATNEGSYEIPQLKMVSPSSAFSAPSPEAAVVSVLPSACCLASNVAAACCQFRKAMTPLSCTSFRPLAVTTSPPLLTMINFGTAVTLYFIFNSLNQRRIIVWKSKPTPVFDHKVLLHFISGSVEAEEDHLKVGLTVQELIIEIAQKRGELLAGWTPPG</sequence>
<feature type="transmembrane region" description="Helical" evidence="1">
    <location>
        <begin position="156"/>
        <end position="175"/>
    </location>
</feature>
<dbReference type="Proteomes" id="UP001164746">
    <property type="component" value="Chromosome 13"/>
</dbReference>
<keyword evidence="1" id="KW-0812">Transmembrane</keyword>
<keyword evidence="1" id="KW-0472">Membrane</keyword>
<reference evidence="2" key="1">
    <citation type="submission" date="2022-11" db="EMBL/GenBank/DDBJ databases">
        <title>Centuries of genome instability and evolution in soft-shell clam transmissible cancer (bioRxiv).</title>
        <authorList>
            <person name="Hart S.F.M."/>
            <person name="Yonemitsu M.A."/>
            <person name="Giersch R.M."/>
            <person name="Beal B.F."/>
            <person name="Arriagada G."/>
            <person name="Davis B.W."/>
            <person name="Ostrander E.A."/>
            <person name="Goff S.P."/>
            <person name="Metzger M.J."/>
        </authorList>
    </citation>
    <scope>NUCLEOTIDE SEQUENCE</scope>
    <source>
        <strain evidence="2">MELC-2E11</strain>
        <tissue evidence="2">Siphon/mantle</tissue>
    </source>
</reference>
<organism evidence="2 3">
    <name type="scientific">Mya arenaria</name>
    <name type="common">Soft-shell clam</name>
    <dbReference type="NCBI Taxonomy" id="6604"/>
    <lineage>
        <taxon>Eukaryota</taxon>
        <taxon>Metazoa</taxon>
        <taxon>Spiralia</taxon>
        <taxon>Lophotrochozoa</taxon>
        <taxon>Mollusca</taxon>
        <taxon>Bivalvia</taxon>
        <taxon>Autobranchia</taxon>
        <taxon>Heteroconchia</taxon>
        <taxon>Euheterodonta</taxon>
        <taxon>Imparidentia</taxon>
        <taxon>Neoheterodontei</taxon>
        <taxon>Myida</taxon>
        <taxon>Myoidea</taxon>
        <taxon>Myidae</taxon>
        <taxon>Mya</taxon>
    </lineage>
</organism>
<accession>A0ABY7FLE5</accession>
<gene>
    <name evidence="2" type="ORF">MAR_036684</name>
</gene>
<protein>
    <submittedName>
        <fullName evidence="2">Uncharacterized protein</fullName>
    </submittedName>
</protein>
<dbReference type="EMBL" id="CP111024">
    <property type="protein sequence ID" value="WAR23015.1"/>
    <property type="molecule type" value="Genomic_DNA"/>
</dbReference>
<keyword evidence="3" id="KW-1185">Reference proteome</keyword>
<evidence type="ECO:0000313" key="2">
    <source>
        <dbReference type="EMBL" id="WAR23015.1"/>
    </source>
</evidence>
<evidence type="ECO:0000256" key="1">
    <source>
        <dbReference type="SAM" id="Phobius"/>
    </source>
</evidence>
<evidence type="ECO:0000313" key="3">
    <source>
        <dbReference type="Proteomes" id="UP001164746"/>
    </source>
</evidence>